<dbReference type="Gene3D" id="1.10.3760.10">
    <property type="entry name" value="PgpA-like"/>
    <property type="match status" value="1"/>
</dbReference>
<dbReference type="AlphaFoldDB" id="T0D7K1"/>
<dbReference type="STRING" id="1356854.N007_05925"/>
<name>T0D7K1_ALIAG</name>
<dbReference type="EMBL" id="CP080467">
    <property type="protein sequence ID" value="UNO48562.1"/>
    <property type="molecule type" value="Genomic_DNA"/>
</dbReference>
<dbReference type="KEGG" id="aaco:K1I37_18160"/>
<organism evidence="2 3">
    <name type="scientific">Alicyclobacillus acidoterrestris (strain ATCC 49025 / DSM 3922 / CIP 106132 / NCIMB 13137 / GD3B)</name>
    <dbReference type="NCBI Taxonomy" id="1356854"/>
    <lineage>
        <taxon>Bacteria</taxon>
        <taxon>Bacillati</taxon>
        <taxon>Bacillota</taxon>
        <taxon>Bacilli</taxon>
        <taxon>Bacillales</taxon>
        <taxon>Alicyclobacillaceae</taxon>
        <taxon>Alicyclobacillus</taxon>
    </lineage>
</organism>
<dbReference type="InterPro" id="IPR007686">
    <property type="entry name" value="YutG/PgpA"/>
</dbReference>
<reference evidence="3" key="1">
    <citation type="journal article" date="2022" name="G3 (Bethesda)">
        <title>Unveiling the complete genome sequence of Alicyclobacillus acidoterrestris DSM 3922T, a taint-producing strain.</title>
        <authorList>
            <person name="Leonardo I.C."/>
            <person name="Barreto Crespo M.T."/>
            <person name="Gaspar F.B."/>
        </authorList>
    </citation>
    <scope>NUCLEOTIDE SEQUENCE [LARGE SCALE GENOMIC DNA]</scope>
    <source>
        <strain evidence="3">DSM 3922</strain>
    </source>
</reference>
<dbReference type="PIRSF" id="PIRSF019587">
    <property type="entry name" value="PGPase"/>
    <property type="match status" value="1"/>
</dbReference>
<keyword evidence="3" id="KW-1185">Reference proteome</keyword>
<dbReference type="OrthoDB" id="9793244at2"/>
<dbReference type="RefSeq" id="WP_021296227.1">
    <property type="nucleotide sequence ID" value="NZ_AURB01000125.1"/>
</dbReference>
<evidence type="ECO:0000313" key="3">
    <source>
        <dbReference type="Proteomes" id="UP000829401"/>
    </source>
</evidence>
<dbReference type="GO" id="GO:0008962">
    <property type="term" value="F:phosphatidylglycerophosphatase activity"/>
    <property type="evidence" value="ECO:0007669"/>
    <property type="project" value="InterPro"/>
</dbReference>
<accession>A0A9E7CZE5</accession>
<sequence>MAASVIEQLKARGVELAAIAQIVFDLQKPYHPSLTMEQCLDSVARVLEKREVQHAIYTGLALDVLAEQKALPEPLQSIMETDEPLYGVDEILALSITNVYGSIGLTNFGYLDKTKVGIVGELNQDRQRIHVFLDDLVAAVAAAAASRIAHQHHTSSYDDTV</sequence>
<feature type="domain" description="YutG/PgpA" evidence="1">
    <location>
        <begin position="17"/>
        <end position="150"/>
    </location>
</feature>
<dbReference type="Pfam" id="PF04608">
    <property type="entry name" value="PgpA"/>
    <property type="match status" value="1"/>
</dbReference>
<gene>
    <name evidence="2" type="ORF">K1I37_18160</name>
</gene>
<dbReference type="Proteomes" id="UP000829401">
    <property type="component" value="Chromosome"/>
</dbReference>
<dbReference type="SUPFAM" id="SSF101307">
    <property type="entry name" value="YutG-like"/>
    <property type="match status" value="1"/>
</dbReference>
<evidence type="ECO:0000313" key="2">
    <source>
        <dbReference type="EMBL" id="UNO48562.1"/>
    </source>
</evidence>
<dbReference type="InterPro" id="IPR026038">
    <property type="entry name" value="Put_PGPase"/>
</dbReference>
<accession>T0D7K1</accession>
<dbReference type="InterPro" id="IPR036681">
    <property type="entry name" value="PgpA-like_sf"/>
</dbReference>
<proteinExistence type="predicted"/>
<protein>
    <submittedName>
        <fullName evidence="2">Phosphatidylglycerophosphatase A</fullName>
    </submittedName>
</protein>
<dbReference type="eggNOG" id="COG1267">
    <property type="taxonomic scope" value="Bacteria"/>
</dbReference>
<evidence type="ECO:0000259" key="1">
    <source>
        <dbReference type="Pfam" id="PF04608"/>
    </source>
</evidence>
<dbReference type="GO" id="GO:0006629">
    <property type="term" value="P:lipid metabolic process"/>
    <property type="evidence" value="ECO:0007669"/>
    <property type="project" value="InterPro"/>
</dbReference>